<gene>
    <name evidence="2" type="ORF">C2R22_17100</name>
</gene>
<dbReference type="PANTHER" id="PTHR34387:SF2">
    <property type="entry name" value="SLR1258 PROTEIN"/>
    <property type="match status" value="1"/>
</dbReference>
<dbReference type="KEGG" id="srub:C2R22_17100"/>
<dbReference type="Proteomes" id="UP000236584">
    <property type="component" value="Chromosome"/>
</dbReference>
<dbReference type="AlphaFoldDB" id="A0A2I8VMJ4"/>
<dbReference type="InterPro" id="IPR052022">
    <property type="entry name" value="26kDa_periplasmic_antigen"/>
</dbReference>
<evidence type="ECO:0000256" key="1">
    <source>
        <dbReference type="SAM" id="MobiDB-lite"/>
    </source>
</evidence>
<proteinExistence type="predicted"/>
<feature type="region of interest" description="Disordered" evidence="1">
    <location>
        <begin position="27"/>
        <end position="46"/>
    </location>
</feature>
<evidence type="ECO:0000313" key="2">
    <source>
        <dbReference type="EMBL" id="AUV83152.1"/>
    </source>
</evidence>
<evidence type="ECO:0000313" key="3">
    <source>
        <dbReference type="Proteomes" id="UP000236584"/>
    </source>
</evidence>
<feature type="compositionally biased region" description="Low complexity" evidence="1">
    <location>
        <begin position="37"/>
        <end position="46"/>
    </location>
</feature>
<dbReference type="GO" id="GO:0006974">
    <property type="term" value="P:DNA damage response"/>
    <property type="evidence" value="ECO:0007669"/>
    <property type="project" value="TreeGrafter"/>
</dbReference>
<accession>A0A2I8VMJ4</accession>
<dbReference type="PROSITE" id="PS51257">
    <property type="entry name" value="PROKAR_LIPOPROTEIN"/>
    <property type="match status" value="1"/>
</dbReference>
<protein>
    <submittedName>
        <fullName evidence="2">SIMPL domain-containing protein</fullName>
    </submittedName>
</protein>
<dbReference type="Gene3D" id="3.30.70.2970">
    <property type="entry name" value="Protein of unknown function (DUF541), domain 2"/>
    <property type="match status" value="1"/>
</dbReference>
<sequence length="243" mass="25087">MRRSRLTLTLALGLLVVLAGCLGPLQTTPSATDRSTDGTTLSTTGTGSVDAEADLAVVSVAVVATAQSADDARGQVASDVERMRTALREANIPDDAVTTSSFAVYPEYDYSDGERTERGYRAVHSFRIETDPARAGEVVDVAVGNGASEVQGVSFTLSDETRAELRAQAIERAVTAARADADAMAGAAGLSITSIETMSTSGGFAPVERFDVAESAAGGDARTTFEPGPVSVSVTVQVTYRAA</sequence>
<organism evidence="2 3">
    <name type="scientific">Salinigranum rubrum</name>
    <dbReference type="NCBI Taxonomy" id="755307"/>
    <lineage>
        <taxon>Archaea</taxon>
        <taxon>Methanobacteriati</taxon>
        <taxon>Methanobacteriota</taxon>
        <taxon>Stenosarchaea group</taxon>
        <taxon>Halobacteria</taxon>
        <taxon>Halobacteriales</taxon>
        <taxon>Haloferacaceae</taxon>
        <taxon>Salinigranum</taxon>
    </lineage>
</organism>
<name>A0A2I8VMJ4_9EURY</name>
<dbReference type="Pfam" id="PF04402">
    <property type="entry name" value="SIMPL"/>
    <property type="match status" value="1"/>
</dbReference>
<keyword evidence="3" id="KW-1185">Reference proteome</keyword>
<dbReference type="GeneID" id="35593846"/>
<dbReference type="EMBL" id="CP026309">
    <property type="protein sequence ID" value="AUV83152.1"/>
    <property type="molecule type" value="Genomic_DNA"/>
</dbReference>
<reference evidence="2 3" key="1">
    <citation type="submission" date="2018-01" db="EMBL/GenBank/DDBJ databases">
        <title>Complete genome sequence of Salinigranum rubrum GX10T, an extremely halophilic archaeon isolated from a marine solar saltern.</title>
        <authorList>
            <person name="Han S."/>
        </authorList>
    </citation>
    <scope>NUCLEOTIDE SEQUENCE [LARGE SCALE GENOMIC DNA]</scope>
    <source>
        <strain evidence="2 3">GX10</strain>
    </source>
</reference>
<dbReference type="Gene3D" id="3.30.110.170">
    <property type="entry name" value="Protein of unknown function (DUF541), domain 1"/>
    <property type="match status" value="1"/>
</dbReference>
<dbReference type="OrthoDB" id="12132at2157"/>
<dbReference type="PANTHER" id="PTHR34387">
    <property type="entry name" value="SLR1258 PROTEIN"/>
    <property type="match status" value="1"/>
</dbReference>
<dbReference type="InterPro" id="IPR007497">
    <property type="entry name" value="SIMPL/DUF541"/>
</dbReference>
<dbReference type="RefSeq" id="WP_103426841.1">
    <property type="nucleotide sequence ID" value="NZ_CP026309.1"/>
</dbReference>